<feature type="coiled-coil region" evidence="1">
    <location>
        <begin position="37"/>
        <end position="64"/>
    </location>
</feature>
<reference evidence="2 3" key="1">
    <citation type="submission" date="2014-09" db="EMBL/GenBank/DDBJ databases">
        <authorList>
            <person name="Ellenberger Sabrina"/>
        </authorList>
    </citation>
    <scope>NUCLEOTIDE SEQUENCE [LARGE SCALE GENOMIC DNA]</scope>
    <source>
        <strain evidence="2 3">CBS 412.66</strain>
    </source>
</reference>
<dbReference type="EMBL" id="LN719426">
    <property type="protein sequence ID" value="CEP07758.1"/>
    <property type="molecule type" value="Genomic_DNA"/>
</dbReference>
<proteinExistence type="predicted"/>
<sequence length="84" mass="9651">MYFATDNSDDKTIKLIQSQVAASAAEIRSLKNRSSDYDDLVNSLKETREELKRSRELVSLLHEKLNDMKIEASMTSMDNKRRGI</sequence>
<keyword evidence="3" id="KW-1185">Reference proteome</keyword>
<dbReference type="STRING" id="35722.A0A0B7MXB1"/>
<protein>
    <submittedName>
        <fullName evidence="2">Uncharacterized protein</fullName>
    </submittedName>
</protein>
<evidence type="ECO:0000313" key="2">
    <source>
        <dbReference type="EMBL" id="CEP07758.1"/>
    </source>
</evidence>
<name>A0A0B7MXB1_9FUNG</name>
<dbReference type="AlphaFoldDB" id="A0A0B7MXB1"/>
<dbReference type="OrthoDB" id="6105938at2759"/>
<gene>
    <name evidence="2" type="primary">PARPA_01066.1 scaffold 1359</name>
</gene>
<dbReference type="Proteomes" id="UP000054107">
    <property type="component" value="Unassembled WGS sequence"/>
</dbReference>
<evidence type="ECO:0000313" key="3">
    <source>
        <dbReference type="Proteomes" id="UP000054107"/>
    </source>
</evidence>
<keyword evidence="1" id="KW-0175">Coiled coil</keyword>
<organism evidence="2 3">
    <name type="scientific">Parasitella parasitica</name>
    <dbReference type="NCBI Taxonomy" id="35722"/>
    <lineage>
        <taxon>Eukaryota</taxon>
        <taxon>Fungi</taxon>
        <taxon>Fungi incertae sedis</taxon>
        <taxon>Mucoromycota</taxon>
        <taxon>Mucoromycotina</taxon>
        <taxon>Mucoromycetes</taxon>
        <taxon>Mucorales</taxon>
        <taxon>Mucorineae</taxon>
        <taxon>Mucoraceae</taxon>
        <taxon>Parasitella</taxon>
    </lineage>
</organism>
<evidence type="ECO:0000256" key="1">
    <source>
        <dbReference type="SAM" id="Coils"/>
    </source>
</evidence>
<accession>A0A0B7MXB1</accession>